<dbReference type="GO" id="GO:0017116">
    <property type="term" value="F:single-stranded DNA helicase activity"/>
    <property type="evidence" value="ECO:0000318"/>
    <property type="project" value="GO_Central"/>
</dbReference>
<reference evidence="6 8" key="2">
    <citation type="journal article" date="2013" name="Nature">
        <title>Insights into bilaterian evolution from three spiralian genomes.</title>
        <authorList>
            <person name="Simakov O."/>
            <person name="Marletaz F."/>
            <person name="Cho S.J."/>
            <person name="Edsinger-Gonzales E."/>
            <person name="Havlak P."/>
            <person name="Hellsten U."/>
            <person name="Kuo D.H."/>
            <person name="Larsson T."/>
            <person name="Lv J."/>
            <person name="Arendt D."/>
            <person name="Savage R."/>
            <person name="Osoegawa K."/>
            <person name="de Jong P."/>
            <person name="Grimwood J."/>
            <person name="Chapman J.A."/>
            <person name="Shapiro H."/>
            <person name="Aerts A."/>
            <person name="Otillar R.P."/>
            <person name="Terry A.Y."/>
            <person name="Boore J.L."/>
            <person name="Grigoriev I.V."/>
            <person name="Lindberg D.R."/>
            <person name="Seaver E.C."/>
            <person name="Weisblat D.A."/>
            <person name="Putnam N.H."/>
            <person name="Rokhsar D.S."/>
        </authorList>
    </citation>
    <scope>NUCLEOTIDE SEQUENCE</scope>
</reference>
<dbReference type="Gene3D" id="1.20.272.10">
    <property type="match status" value="1"/>
</dbReference>
<evidence type="ECO:0000259" key="5">
    <source>
        <dbReference type="SMART" id="SM00382"/>
    </source>
</evidence>
<dbReference type="InterPro" id="IPR003959">
    <property type="entry name" value="ATPase_AAA_core"/>
</dbReference>
<dbReference type="RefSeq" id="XP_009012315.1">
    <property type="nucleotide sequence ID" value="XM_009014067.1"/>
</dbReference>
<dbReference type="FunFam" id="1.20.272.10:FF:000001">
    <property type="entry name" value="Putative AAA family ATPase"/>
    <property type="match status" value="1"/>
</dbReference>
<sequence>MRPENIENFVGQDHLLGSNKMLKRLLENNYLFSLIFWGPPGCGKTTLAKIISNNCTKESNTWRSVHLSATTTGIADVKNYIDIAKNEKRMTKRRTLIFVDEIHRFNKLQQDIFLQPVEDGTIILIGATTENPSFSINNALLSRCQVIQLEKLSVENFEKTCIVESNDNKNDAGLMMIAELCDGDARKALNILQSLIGLKQENSEANDMSTKSIKDPFVSTEDVKNVIYRIVQYDRNGDEHYNAASALQKSIRGSDENASIYWLARMLEGGEDPLFIARRLVVCASEDIGLADNCALPLAVSTLQACQLIGVPECSINLAHCVTYLARAAKSNESYMALKRAQQNILDHKGPLPGVPLHLRNAPTKLLKDLGYHKGYIYNHSHIGPVDQSYLPESLSGINFFQPS</sequence>
<reference evidence="8" key="1">
    <citation type="submission" date="2012-12" db="EMBL/GenBank/DDBJ databases">
        <authorList>
            <person name="Hellsten U."/>
            <person name="Grimwood J."/>
            <person name="Chapman J.A."/>
            <person name="Shapiro H."/>
            <person name="Aerts A."/>
            <person name="Otillar R.P."/>
            <person name="Terry A.Y."/>
            <person name="Boore J.L."/>
            <person name="Simakov O."/>
            <person name="Marletaz F."/>
            <person name="Cho S.-J."/>
            <person name="Edsinger-Gonzales E."/>
            <person name="Havlak P."/>
            <person name="Kuo D.-H."/>
            <person name="Larsson T."/>
            <person name="Lv J."/>
            <person name="Arendt D."/>
            <person name="Savage R."/>
            <person name="Osoegawa K."/>
            <person name="de Jong P."/>
            <person name="Lindberg D.R."/>
            <person name="Seaver E.C."/>
            <person name="Weisblat D.A."/>
            <person name="Putnam N.H."/>
            <person name="Grigoriev I.V."/>
            <person name="Rokhsar D.S."/>
        </authorList>
    </citation>
    <scope>NUCLEOTIDE SEQUENCE</scope>
</reference>
<dbReference type="Pfam" id="PF12002">
    <property type="entry name" value="MgsA_C"/>
    <property type="match status" value="1"/>
</dbReference>
<dbReference type="InterPro" id="IPR027417">
    <property type="entry name" value="P-loop_NTPase"/>
</dbReference>
<dbReference type="KEGG" id="hro:HELRODRAFT_156415"/>
<accession>T1ELV8</accession>
<dbReference type="STRING" id="6412.T1ELV8"/>
<feature type="domain" description="AAA+ ATPase" evidence="5">
    <location>
        <begin position="30"/>
        <end position="153"/>
    </location>
</feature>
<dbReference type="InterPro" id="IPR008921">
    <property type="entry name" value="DNA_pol3_clamp-load_cplx_C"/>
</dbReference>
<dbReference type="HOGENOM" id="CLU_017985_0_3_1"/>
<dbReference type="Pfam" id="PF00004">
    <property type="entry name" value="AAA"/>
    <property type="match status" value="1"/>
</dbReference>
<dbReference type="FunFam" id="3.40.50.300:FF:000137">
    <property type="entry name" value="Replication-associated recombination protein A"/>
    <property type="match status" value="1"/>
</dbReference>
<dbReference type="GO" id="GO:0008047">
    <property type="term" value="F:enzyme activator activity"/>
    <property type="evidence" value="ECO:0000318"/>
    <property type="project" value="GO_Central"/>
</dbReference>
<dbReference type="AlphaFoldDB" id="T1ELV8"/>
<reference evidence="7" key="3">
    <citation type="submission" date="2015-06" db="UniProtKB">
        <authorList>
            <consortium name="EnsemblMetazoa"/>
        </authorList>
    </citation>
    <scope>IDENTIFICATION</scope>
</reference>
<dbReference type="EMBL" id="AMQM01002918">
    <property type="status" value="NOT_ANNOTATED_CDS"/>
    <property type="molecule type" value="Genomic_DNA"/>
</dbReference>
<dbReference type="InterPro" id="IPR003593">
    <property type="entry name" value="AAA+_ATPase"/>
</dbReference>
<dbReference type="InterPro" id="IPR032423">
    <property type="entry name" value="AAA_assoc_2"/>
</dbReference>
<evidence type="ECO:0000256" key="1">
    <source>
        <dbReference type="ARBA" id="ARBA00008959"/>
    </source>
</evidence>
<dbReference type="Gene3D" id="1.10.3710.10">
    <property type="entry name" value="DNA polymerase III clamp loader subunits, C-terminal domain"/>
    <property type="match status" value="1"/>
</dbReference>
<dbReference type="CTD" id="20197558"/>
<dbReference type="SMART" id="SM00382">
    <property type="entry name" value="AAA"/>
    <property type="match status" value="1"/>
</dbReference>
<dbReference type="InterPro" id="IPR051314">
    <property type="entry name" value="AAA_ATPase_RarA/MGS1/WRNIP1"/>
</dbReference>
<dbReference type="SUPFAM" id="SSF52540">
    <property type="entry name" value="P-loop containing nucleoside triphosphate hydrolases"/>
    <property type="match status" value="1"/>
</dbReference>
<dbReference type="GeneID" id="20197558"/>
<comment type="similarity">
    <text evidence="1">Belongs to the AAA ATPase family. RarA/MGS1/WRNIP1 subfamily.</text>
</comment>
<evidence type="ECO:0000313" key="7">
    <source>
        <dbReference type="EnsemblMetazoa" id="HelroP156415"/>
    </source>
</evidence>
<dbReference type="InParanoid" id="T1ELV8"/>
<name>T1ELV8_HELRO</name>
<dbReference type="CDD" id="cd00009">
    <property type="entry name" value="AAA"/>
    <property type="match status" value="1"/>
</dbReference>
<dbReference type="GO" id="GO:0003677">
    <property type="term" value="F:DNA binding"/>
    <property type="evidence" value="ECO:0007669"/>
    <property type="project" value="InterPro"/>
</dbReference>
<dbReference type="PANTHER" id="PTHR13779:SF7">
    <property type="entry name" value="ATPASE WRNIP1"/>
    <property type="match status" value="1"/>
</dbReference>
<dbReference type="Pfam" id="PF16193">
    <property type="entry name" value="AAA_assoc_2"/>
    <property type="match status" value="1"/>
</dbReference>
<dbReference type="OrthoDB" id="10265467at2759"/>
<dbReference type="Gene3D" id="3.40.50.300">
    <property type="entry name" value="P-loop containing nucleotide triphosphate hydrolases"/>
    <property type="match status" value="1"/>
</dbReference>
<dbReference type="GO" id="GO:0006261">
    <property type="term" value="P:DNA-templated DNA replication"/>
    <property type="evidence" value="ECO:0000318"/>
    <property type="project" value="GO_Central"/>
</dbReference>
<dbReference type="SUPFAM" id="SSF48019">
    <property type="entry name" value="post-AAA+ oligomerization domain-like"/>
    <property type="match status" value="1"/>
</dbReference>
<dbReference type="Gene3D" id="1.10.8.60">
    <property type="match status" value="1"/>
</dbReference>
<gene>
    <name evidence="7" type="primary">20197558</name>
    <name evidence="6" type="ORF">HELRODRAFT_156415</name>
</gene>
<dbReference type="eggNOG" id="KOG2028">
    <property type="taxonomic scope" value="Eukaryota"/>
</dbReference>
<keyword evidence="2" id="KW-0235">DNA replication</keyword>
<dbReference type="InterPro" id="IPR021886">
    <property type="entry name" value="MgsA_C"/>
</dbReference>
<dbReference type="OMA" id="RIILSQC"/>
<keyword evidence="4" id="KW-0067">ATP-binding</keyword>
<evidence type="ECO:0000256" key="4">
    <source>
        <dbReference type="ARBA" id="ARBA00022840"/>
    </source>
</evidence>
<evidence type="ECO:0000256" key="2">
    <source>
        <dbReference type="ARBA" id="ARBA00022705"/>
    </source>
</evidence>
<dbReference type="GO" id="GO:0000731">
    <property type="term" value="P:DNA synthesis involved in DNA repair"/>
    <property type="evidence" value="ECO:0000318"/>
    <property type="project" value="GO_Central"/>
</dbReference>
<dbReference type="Proteomes" id="UP000015101">
    <property type="component" value="Unassembled WGS sequence"/>
</dbReference>
<dbReference type="EnsemblMetazoa" id="HelroT156415">
    <property type="protein sequence ID" value="HelroP156415"/>
    <property type="gene ID" value="HelroG156415"/>
</dbReference>
<proteinExistence type="inferred from homology"/>
<dbReference type="GO" id="GO:0005634">
    <property type="term" value="C:nucleus"/>
    <property type="evidence" value="ECO:0000318"/>
    <property type="project" value="GO_Central"/>
</dbReference>
<keyword evidence="8" id="KW-1185">Reference proteome</keyword>
<dbReference type="GO" id="GO:0005524">
    <property type="term" value="F:ATP binding"/>
    <property type="evidence" value="ECO:0007669"/>
    <property type="project" value="UniProtKB-KW"/>
</dbReference>
<evidence type="ECO:0000313" key="8">
    <source>
        <dbReference type="Proteomes" id="UP000015101"/>
    </source>
</evidence>
<dbReference type="GO" id="GO:0016887">
    <property type="term" value="F:ATP hydrolysis activity"/>
    <property type="evidence" value="ECO:0007669"/>
    <property type="project" value="InterPro"/>
</dbReference>
<protein>
    <recommendedName>
        <fullName evidence="5">AAA+ ATPase domain-containing protein</fullName>
    </recommendedName>
</protein>
<evidence type="ECO:0000256" key="3">
    <source>
        <dbReference type="ARBA" id="ARBA00022741"/>
    </source>
</evidence>
<dbReference type="PANTHER" id="PTHR13779">
    <property type="entry name" value="WERNER HELICASE-INTERACTING PROTEIN 1 FAMILY MEMBER"/>
    <property type="match status" value="1"/>
</dbReference>
<dbReference type="EMBL" id="KB095959">
    <property type="protein sequence ID" value="ESO09222.1"/>
    <property type="molecule type" value="Genomic_DNA"/>
</dbReference>
<keyword evidence="3" id="KW-0547">Nucleotide-binding</keyword>
<organism evidence="7 8">
    <name type="scientific">Helobdella robusta</name>
    <name type="common">Californian leech</name>
    <dbReference type="NCBI Taxonomy" id="6412"/>
    <lineage>
        <taxon>Eukaryota</taxon>
        <taxon>Metazoa</taxon>
        <taxon>Spiralia</taxon>
        <taxon>Lophotrochozoa</taxon>
        <taxon>Annelida</taxon>
        <taxon>Clitellata</taxon>
        <taxon>Hirudinea</taxon>
        <taxon>Rhynchobdellida</taxon>
        <taxon>Glossiphoniidae</taxon>
        <taxon>Helobdella</taxon>
    </lineage>
</organism>
<evidence type="ECO:0000313" key="6">
    <source>
        <dbReference type="EMBL" id="ESO09222.1"/>
    </source>
</evidence>